<evidence type="ECO:0000256" key="1">
    <source>
        <dbReference type="SAM" id="Phobius"/>
    </source>
</evidence>
<reference evidence="2 3" key="1">
    <citation type="submission" date="2024-01" db="EMBL/GenBank/DDBJ databases">
        <title>Comparative genomics of Cryptococcus and Kwoniella reveals pathogenesis evolution and contrasting modes of karyotype evolution via chromosome fusion or intercentromeric recombination.</title>
        <authorList>
            <person name="Coelho M.A."/>
            <person name="David-Palma M."/>
            <person name="Shea T."/>
            <person name="Bowers K."/>
            <person name="McGinley-Smith S."/>
            <person name="Mohammad A.W."/>
            <person name="Gnirke A."/>
            <person name="Yurkov A.M."/>
            <person name="Nowrousian M."/>
            <person name="Sun S."/>
            <person name="Cuomo C.A."/>
            <person name="Heitman J."/>
        </authorList>
    </citation>
    <scope>NUCLEOTIDE SEQUENCE [LARGE SCALE GENOMIC DNA]</scope>
    <source>
        <strain evidence="2 3">PYCC6329</strain>
    </source>
</reference>
<dbReference type="GeneID" id="91105103"/>
<feature type="transmembrane region" description="Helical" evidence="1">
    <location>
        <begin position="6"/>
        <end position="27"/>
    </location>
</feature>
<dbReference type="AlphaFoldDB" id="A0AAX4KP23"/>
<organism evidence="2 3">
    <name type="scientific">Kwoniella europaea PYCC6329</name>
    <dbReference type="NCBI Taxonomy" id="1423913"/>
    <lineage>
        <taxon>Eukaryota</taxon>
        <taxon>Fungi</taxon>
        <taxon>Dikarya</taxon>
        <taxon>Basidiomycota</taxon>
        <taxon>Agaricomycotina</taxon>
        <taxon>Tremellomycetes</taxon>
        <taxon>Tremellales</taxon>
        <taxon>Cryptococcaceae</taxon>
        <taxon>Kwoniella</taxon>
    </lineage>
</organism>
<accession>A0AAX4KP23</accession>
<keyword evidence="3" id="KW-1185">Reference proteome</keyword>
<evidence type="ECO:0000313" key="2">
    <source>
        <dbReference type="EMBL" id="WWD08191.1"/>
    </source>
</evidence>
<keyword evidence="1" id="KW-0812">Transmembrane</keyword>
<gene>
    <name evidence="2" type="ORF">V865_006302</name>
</gene>
<dbReference type="RefSeq" id="XP_066086158.1">
    <property type="nucleotide sequence ID" value="XM_066230061.1"/>
</dbReference>
<evidence type="ECO:0000313" key="3">
    <source>
        <dbReference type="Proteomes" id="UP001358614"/>
    </source>
</evidence>
<proteinExistence type="predicted"/>
<keyword evidence="1" id="KW-0472">Membrane</keyword>
<sequence>MFLQTITYLLIPLILLIVFPIMSFLYLTFIPPLLVILTFLLITYAIFYPVHYLYAHPRLIPDLLFNIKRYTLNRPRMILFKVEFSLHLRTRDVYPGMYDPGPPFPSLWPEEDTDRYSRIKRIVRLVGVAIKQWIYDWLDIPYGYYKEEILERRKKEKERRGSRGWFSWKKDECGLANWDNKGLSGYRHIYQMNDPQANHVYSPMSISPPPPPYTLQLRCSCSTTCEAHPVRYILEQESILPKGTIVIPAPTVQPYN</sequence>
<dbReference type="KEGG" id="ker:91105103"/>
<dbReference type="Proteomes" id="UP001358614">
    <property type="component" value="Chromosome 1"/>
</dbReference>
<keyword evidence="1" id="KW-1133">Transmembrane helix</keyword>
<feature type="transmembrane region" description="Helical" evidence="1">
    <location>
        <begin position="34"/>
        <end position="54"/>
    </location>
</feature>
<protein>
    <submittedName>
        <fullName evidence="2">Uncharacterized protein</fullName>
    </submittedName>
</protein>
<dbReference type="EMBL" id="CP144089">
    <property type="protein sequence ID" value="WWD08191.1"/>
    <property type="molecule type" value="Genomic_DNA"/>
</dbReference>
<name>A0AAX4KP23_9TREE</name>